<dbReference type="EMBL" id="KV008237">
    <property type="protein sequence ID" value="KZV30587.1"/>
    <property type="molecule type" value="Genomic_DNA"/>
</dbReference>
<dbReference type="Gene3D" id="3.30.160.60">
    <property type="entry name" value="Classic Zinc Finger"/>
    <property type="match status" value="1"/>
</dbReference>
<proteinExistence type="predicted"/>
<dbReference type="AlphaFoldDB" id="A0A2Z7BF62"/>
<keyword evidence="1" id="KW-0479">Metal-binding</keyword>
<dbReference type="Proteomes" id="UP000250235">
    <property type="component" value="Unassembled WGS sequence"/>
</dbReference>
<feature type="compositionally biased region" description="Basic and acidic residues" evidence="2">
    <location>
        <begin position="1"/>
        <end position="10"/>
    </location>
</feature>
<gene>
    <name evidence="4" type="ORF">F511_05737</name>
</gene>
<reference evidence="4 5" key="1">
    <citation type="journal article" date="2015" name="Proc. Natl. Acad. Sci. U.S.A.">
        <title>The resurrection genome of Boea hygrometrica: A blueprint for survival of dehydration.</title>
        <authorList>
            <person name="Xiao L."/>
            <person name="Yang G."/>
            <person name="Zhang L."/>
            <person name="Yang X."/>
            <person name="Zhao S."/>
            <person name="Ji Z."/>
            <person name="Zhou Q."/>
            <person name="Hu M."/>
            <person name="Wang Y."/>
            <person name="Chen M."/>
            <person name="Xu Y."/>
            <person name="Jin H."/>
            <person name="Xiao X."/>
            <person name="Hu G."/>
            <person name="Bao F."/>
            <person name="Hu Y."/>
            <person name="Wan P."/>
            <person name="Li L."/>
            <person name="Deng X."/>
            <person name="Kuang T."/>
            <person name="Xiang C."/>
            <person name="Zhu J.K."/>
            <person name="Oliver M.J."/>
            <person name="He Y."/>
        </authorList>
    </citation>
    <scope>NUCLEOTIDE SEQUENCE [LARGE SCALE GENOMIC DNA]</scope>
    <source>
        <strain evidence="5">cv. XS01</strain>
    </source>
</reference>
<dbReference type="PROSITE" id="PS00028">
    <property type="entry name" value="ZINC_FINGER_C2H2_1"/>
    <property type="match status" value="2"/>
</dbReference>
<dbReference type="InterPro" id="IPR036236">
    <property type="entry name" value="Znf_C2H2_sf"/>
</dbReference>
<feature type="region of interest" description="Disordered" evidence="2">
    <location>
        <begin position="1"/>
        <end position="23"/>
    </location>
</feature>
<feature type="region of interest" description="Disordered" evidence="2">
    <location>
        <begin position="112"/>
        <end position="164"/>
    </location>
</feature>
<keyword evidence="1" id="KW-0863">Zinc-finger</keyword>
<protein>
    <recommendedName>
        <fullName evidence="3">C2H2-type domain-containing protein</fullName>
    </recommendedName>
</protein>
<dbReference type="GO" id="GO:0008270">
    <property type="term" value="F:zinc ion binding"/>
    <property type="evidence" value="ECO:0007669"/>
    <property type="project" value="UniProtKB-KW"/>
</dbReference>
<dbReference type="SUPFAM" id="SSF57667">
    <property type="entry name" value="beta-beta-alpha zinc fingers"/>
    <property type="match status" value="1"/>
</dbReference>
<dbReference type="InterPro" id="IPR013087">
    <property type="entry name" value="Znf_C2H2_type"/>
</dbReference>
<dbReference type="SMART" id="SM00355">
    <property type="entry name" value="ZnF_C2H2"/>
    <property type="match status" value="2"/>
</dbReference>
<evidence type="ECO:0000256" key="1">
    <source>
        <dbReference type="PROSITE-ProRule" id="PRU00042"/>
    </source>
</evidence>
<keyword evidence="1" id="KW-0862">Zinc</keyword>
<dbReference type="PANTHER" id="PTHR46869:SF6">
    <property type="entry name" value="C2H2-TYPE DOMAIN-CONTAINING PROTEIN"/>
    <property type="match status" value="1"/>
</dbReference>
<feature type="domain" description="C2H2-type" evidence="3">
    <location>
        <begin position="38"/>
        <end position="66"/>
    </location>
</feature>
<feature type="domain" description="C2H2-type" evidence="3">
    <location>
        <begin position="80"/>
        <end position="107"/>
    </location>
</feature>
<evidence type="ECO:0000256" key="2">
    <source>
        <dbReference type="SAM" id="MobiDB-lite"/>
    </source>
</evidence>
<keyword evidence="5" id="KW-1185">Reference proteome</keyword>
<name>A0A2Z7BF62_9LAMI</name>
<evidence type="ECO:0000259" key="3">
    <source>
        <dbReference type="PROSITE" id="PS50157"/>
    </source>
</evidence>
<dbReference type="Pfam" id="PF13912">
    <property type="entry name" value="zf-C2H2_6"/>
    <property type="match status" value="1"/>
</dbReference>
<feature type="compositionally biased region" description="Polar residues" evidence="2">
    <location>
        <begin position="141"/>
        <end position="154"/>
    </location>
</feature>
<dbReference type="Pfam" id="PF00096">
    <property type="entry name" value="zf-C2H2"/>
    <property type="match status" value="1"/>
</dbReference>
<feature type="compositionally biased region" description="Acidic residues" evidence="2">
    <location>
        <begin position="11"/>
        <end position="23"/>
    </location>
</feature>
<organism evidence="4 5">
    <name type="scientific">Dorcoceras hygrometricum</name>
    <dbReference type="NCBI Taxonomy" id="472368"/>
    <lineage>
        <taxon>Eukaryota</taxon>
        <taxon>Viridiplantae</taxon>
        <taxon>Streptophyta</taxon>
        <taxon>Embryophyta</taxon>
        <taxon>Tracheophyta</taxon>
        <taxon>Spermatophyta</taxon>
        <taxon>Magnoliopsida</taxon>
        <taxon>eudicotyledons</taxon>
        <taxon>Gunneridae</taxon>
        <taxon>Pentapetalae</taxon>
        <taxon>asterids</taxon>
        <taxon>lamiids</taxon>
        <taxon>Lamiales</taxon>
        <taxon>Gesneriaceae</taxon>
        <taxon>Didymocarpoideae</taxon>
        <taxon>Trichosporeae</taxon>
        <taxon>Loxocarpinae</taxon>
        <taxon>Dorcoceras</taxon>
    </lineage>
</organism>
<accession>A0A2Z7BF62</accession>
<dbReference type="PANTHER" id="PTHR46869">
    <property type="entry name" value="C2H2-LIKE ZINC FINGER PROTEIN"/>
    <property type="match status" value="1"/>
</dbReference>
<evidence type="ECO:0000313" key="5">
    <source>
        <dbReference type="Proteomes" id="UP000250235"/>
    </source>
</evidence>
<dbReference type="PROSITE" id="PS50157">
    <property type="entry name" value="ZINC_FINGER_C2H2_2"/>
    <property type="match status" value="2"/>
</dbReference>
<evidence type="ECO:0000313" key="4">
    <source>
        <dbReference type="EMBL" id="KZV30587.1"/>
    </source>
</evidence>
<dbReference type="OrthoDB" id="6077919at2759"/>
<sequence>MAEEDRRDLALGDDVDSAAAEEDTASTIVAAEDAIKGYKCGHCPEVFNSGRALAYHRSSVHCESKKLKFMQTNNSEIGQYICEQCGKEFQSPSAVRGHMSVHRSRYRRWTKPPTKQHHIENPPQNQELLADPKSDRKWTAAGSNQNCTETTKNIAGNYKRKKMD</sequence>